<comment type="caution">
    <text evidence="6">The sequence shown here is derived from an EMBL/GenBank/DDBJ whole genome shotgun (WGS) entry which is preliminary data.</text>
</comment>
<feature type="domain" description="LysM" evidence="5">
    <location>
        <begin position="29"/>
        <end position="73"/>
    </location>
</feature>
<feature type="domain" description="LysM" evidence="5">
    <location>
        <begin position="114"/>
        <end position="160"/>
    </location>
</feature>
<keyword evidence="4" id="KW-0732">Signal</keyword>
<dbReference type="AlphaFoldDB" id="A0A166Y3M5"/>
<dbReference type="GO" id="GO:0008061">
    <property type="term" value="F:chitin binding"/>
    <property type="evidence" value="ECO:0007669"/>
    <property type="project" value="UniProtKB-KW"/>
</dbReference>
<evidence type="ECO:0000313" key="7">
    <source>
        <dbReference type="Proteomes" id="UP000243498"/>
    </source>
</evidence>
<dbReference type="InterPro" id="IPR018392">
    <property type="entry name" value="LysM"/>
</dbReference>
<proteinExistence type="inferred from homology"/>
<name>A0A166Y3M5_METRR</name>
<comment type="similarity">
    <text evidence="3">Belongs to the secreted LysM effector family.</text>
</comment>
<evidence type="ECO:0000256" key="2">
    <source>
        <dbReference type="ARBA" id="ARBA00023026"/>
    </source>
</evidence>
<evidence type="ECO:0000256" key="1">
    <source>
        <dbReference type="ARBA" id="ARBA00022669"/>
    </source>
</evidence>
<reference evidence="6 7" key="1">
    <citation type="journal article" date="2016" name="Genome Biol. Evol.">
        <title>Divergent and convergent evolution of fungal pathogenicity.</title>
        <authorList>
            <person name="Shang Y."/>
            <person name="Xiao G."/>
            <person name="Zheng P."/>
            <person name="Cen K."/>
            <person name="Zhan S."/>
            <person name="Wang C."/>
        </authorList>
    </citation>
    <scope>NUCLEOTIDE SEQUENCE [LARGE SCALE GENOMIC DNA]</scope>
    <source>
        <strain evidence="6 7">RCEF 4871</strain>
    </source>
</reference>
<evidence type="ECO:0000256" key="3">
    <source>
        <dbReference type="ARBA" id="ARBA00044955"/>
    </source>
</evidence>
<dbReference type="InterPro" id="IPR036779">
    <property type="entry name" value="LysM_dom_sf"/>
</dbReference>
<dbReference type="OMA" id="DYYICVH"/>
<dbReference type="SUPFAM" id="SSF54106">
    <property type="entry name" value="LysM domain"/>
    <property type="match status" value="3"/>
</dbReference>
<dbReference type="PROSITE" id="PS51782">
    <property type="entry name" value="LYSM"/>
    <property type="match status" value="3"/>
</dbReference>
<keyword evidence="2" id="KW-0843">Virulence</keyword>
<dbReference type="InterPro" id="IPR052210">
    <property type="entry name" value="LysM1-like"/>
</dbReference>
<dbReference type="PANTHER" id="PTHR34997:SF1">
    <property type="entry name" value="PEPTIDOGLYCAN-BINDING LYSIN DOMAIN"/>
    <property type="match status" value="1"/>
</dbReference>
<dbReference type="Pfam" id="PF01476">
    <property type="entry name" value="LysM"/>
    <property type="match status" value="3"/>
</dbReference>
<dbReference type="Proteomes" id="UP000243498">
    <property type="component" value="Unassembled WGS sequence"/>
</dbReference>
<evidence type="ECO:0000313" key="6">
    <source>
        <dbReference type="EMBL" id="OAA36493.1"/>
    </source>
</evidence>
<keyword evidence="7" id="KW-1185">Reference proteome</keyword>
<dbReference type="PANTHER" id="PTHR34997">
    <property type="entry name" value="AM15"/>
    <property type="match status" value="1"/>
</dbReference>
<gene>
    <name evidence="6" type="ORF">NOR_07572</name>
</gene>
<dbReference type="CDD" id="cd00118">
    <property type="entry name" value="LysM"/>
    <property type="match status" value="3"/>
</dbReference>
<feature type="signal peptide" evidence="4">
    <location>
        <begin position="1"/>
        <end position="19"/>
    </location>
</feature>
<dbReference type="EMBL" id="AZHC01000035">
    <property type="protein sequence ID" value="OAA36493.1"/>
    <property type="molecule type" value="Genomic_DNA"/>
</dbReference>
<feature type="domain" description="LysM" evidence="5">
    <location>
        <begin position="198"/>
        <end position="244"/>
    </location>
</feature>
<keyword evidence="1" id="KW-0147">Chitin-binding</keyword>
<protein>
    <submittedName>
        <fullName evidence="6">Peptidoglycan-binding lysin domain protein</fullName>
    </submittedName>
</protein>
<organism evidence="6 7">
    <name type="scientific">Metarhizium rileyi (strain RCEF 4871)</name>
    <name type="common">Nomuraea rileyi</name>
    <dbReference type="NCBI Taxonomy" id="1649241"/>
    <lineage>
        <taxon>Eukaryota</taxon>
        <taxon>Fungi</taxon>
        <taxon>Dikarya</taxon>
        <taxon>Ascomycota</taxon>
        <taxon>Pezizomycotina</taxon>
        <taxon>Sordariomycetes</taxon>
        <taxon>Hypocreomycetidae</taxon>
        <taxon>Hypocreales</taxon>
        <taxon>Clavicipitaceae</taxon>
        <taxon>Metarhizium</taxon>
    </lineage>
</organism>
<feature type="chain" id="PRO_5007882572" evidence="4">
    <location>
        <begin position="20"/>
        <end position="367"/>
    </location>
</feature>
<dbReference type="Gene3D" id="3.10.350.10">
    <property type="entry name" value="LysM domain"/>
    <property type="match status" value="3"/>
</dbReference>
<evidence type="ECO:0000256" key="4">
    <source>
        <dbReference type="SAM" id="SignalP"/>
    </source>
</evidence>
<sequence>MYLKAFLLVGAMVPILVHAGQPRAVVCSYSTAANEGDTCESFSKSWGMDMAKLQSLNPAIECPDLVVGQMYCVVGTLEAAPVKASTTATSTTTKTSSVPQYSPTQPGLVKECDKFHLVSLGDNCDSIEAGFNLNAAQFHAWNPSINAQCSNLWAGYYVCVHAPGAVANPPTSPSPTKPANGIETPKPTQPHMISYCNRFQWVHSGETCGDIAFRNGISLENFLKWNPSAGNECQGLWANAYACVDALPAFTLATYYHVDCTGEIHNDKSIQMQTDGDCINTDCQVGSVKAVPHGACPDGELQISYWEQPGCTGKWFGYGYTSRDRCHKMWTEGWKFKSLHLRCAARKDDCVSKGTCTFEPEPANNIC</sequence>
<dbReference type="SMART" id="SM00257">
    <property type="entry name" value="LysM"/>
    <property type="match status" value="3"/>
</dbReference>
<accession>A0A166Y3M5</accession>
<dbReference type="STRING" id="1081105.A0A166Y3M5"/>
<dbReference type="OrthoDB" id="4941229at2759"/>
<evidence type="ECO:0000259" key="5">
    <source>
        <dbReference type="PROSITE" id="PS51782"/>
    </source>
</evidence>